<dbReference type="Proteomes" id="UP000570474">
    <property type="component" value="Unassembled WGS sequence"/>
</dbReference>
<name>A0A847RNQ7_9BACT</name>
<proteinExistence type="predicted"/>
<accession>A0A847RNQ7</accession>
<gene>
    <name evidence="3" type="ORF">HGH92_30175</name>
</gene>
<evidence type="ECO:0000256" key="1">
    <source>
        <dbReference type="SAM" id="MobiDB-lite"/>
    </source>
</evidence>
<protein>
    <submittedName>
        <fullName evidence="3">Uncharacterized protein</fullName>
    </submittedName>
</protein>
<feature type="compositionally biased region" description="Polar residues" evidence="1">
    <location>
        <begin position="107"/>
        <end position="117"/>
    </location>
</feature>
<dbReference type="EMBL" id="JABAIA010000004">
    <property type="protein sequence ID" value="NLR68609.1"/>
    <property type="molecule type" value="Genomic_DNA"/>
</dbReference>
<evidence type="ECO:0000313" key="4">
    <source>
        <dbReference type="Proteomes" id="UP000570474"/>
    </source>
</evidence>
<comment type="caution">
    <text evidence="3">The sequence shown here is derived from an EMBL/GenBank/DDBJ whole genome shotgun (WGS) entry which is preliminary data.</text>
</comment>
<keyword evidence="2" id="KW-0472">Membrane</keyword>
<feature type="region of interest" description="Disordered" evidence="1">
    <location>
        <begin position="104"/>
        <end position="129"/>
    </location>
</feature>
<organism evidence="3 4">
    <name type="scientific">Chitinophaga varians</name>
    <dbReference type="NCBI Taxonomy" id="2202339"/>
    <lineage>
        <taxon>Bacteria</taxon>
        <taxon>Pseudomonadati</taxon>
        <taxon>Bacteroidota</taxon>
        <taxon>Chitinophagia</taxon>
        <taxon>Chitinophagales</taxon>
        <taxon>Chitinophagaceae</taxon>
        <taxon>Chitinophaga</taxon>
    </lineage>
</organism>
<keyword evidence="4" id="KW-1185">Reference proteome</keyword>
<dbReference type="AlphaFoldDB" id="A0A847RNQ7"/>
<keyword evidence="2" id="KW-1133">Transmembrane helix</keyword>
<feature type="transmembrane region" description="Helical" evidence="2">
    <location>
        <begin position="41"/>
        <end position="64"/>
    </location>
</feature>
<evidence type="ECO:0000313" key="3">
    <source>
        <dbReference type="EMBL" id="NLR68609.1"/>
    </source>
</evidence>
<dbReference type="RefSeq" id="WP_168874570.1">
    <property type="nucleotide sequence ID" value="NZ_JABAIA010000004.1"/>
</dbReference>
<keyword evidence="2" id="KW-0812">Transmembrane</keyword>
<evidence type="ECO:0000256" key="2">
    <source>
        <dbReference type="SAM" id="Phobius"/>
    </source>
</evidence>
<feature type="compositionally biased region" description="Acidic residues" evidence="1">
    <location>
        <begin position="120"/>
        <end position="129"/>
    </location>
</feature>
<sequence length="129" mass="14693">MQRFISIRYFCLLILLWGCAGRADARQDTVSVQTGGDGTVWALYILVPLFLLLAALLVICWMVMVRQRKALLLAEVNLHQEEVRAASLVFQLREASRRYKALERKTATLQPRKNSGGPQPEEDDDFPDM</sequence>
<reference evidence="3 4" key="1">
    <citation type="submission" date="2020-04" db="EMBL/GenBank/DDBJ databases">
        <authorList>
            <person name="Yin C."/>
        </authorList>
    </citation>
    <scope>NUCLEOTIDE SEQUENCE [LARGE SCALE GENOMIC DNA]</scope>
    <source>
        <strain evidence="3 4">Ae27</strain>
    </source>
</reference>